<evidence type="ECO:0000256" key="1">
    <source>
        <dbReference type="ARBA" id="ARBA00000822"/>
    </source>
</evidence>
<dbReference type="GO" id="GO:0098552">
    <property type="term" value="C:side of membrane"/>
    <property type="evidence" value="ECO:0007669"/>
    <property type="project" value="UniProtKB-KW"/>
</dbReference>
<dbReference type="GO" id="GO:0008843">
    <property type="term" value="F:endochitinase activity"/>
    <property type="evidence" value="ECO:0007669"/>
    <property type="project" value="UniProtKB-EC"/>
</dbReference>
<dbReference type="SUPFAM" id="SSF49899">
    <property type="entry name" value="Concanavalin A-like lectins/glucanases"/>
    <property type="match status" value="1"/>
</dbReference>
<protein>
    <recommendedName>
        <fullName evidence="16">Crh-like protein</fullName>
        <ecNumber evidence="16">3.2.-.-</ecNumber>
    </recommendedName>
</protein>
<dbReference type="InParanoid" id="A0A136IXR4"/>
<dbReference type="EC" id="3.2.-.-" evidence="16"/>
<evidence type="ECO:0000256" key="2">
    <source>
        <dbReference type="ARBA" id="ARBA00004196"/>
    </source>
</evidence>
<keyword evidence="12" id="KW-0449">Lipoprotein</keyword>
<evidence type="ECO:0000313" key="23">
    <source>
        <dbReference type="Proteomes" id="UP000070501"/>
    </source>
</evidence>
<evidence type="ECO:0000256" key="8">
    <source>
        <dbReference type="ARBA" id="ARBA00022801"/>
    </source>
</evidence>
<dbReference type="InterPro" id="IPR017168">
    <property type="entry name" value="CHR-like"/>
</dbReference>
<dbReference type="GO" id="GO:0016757">
    <property type="term" value="F:glycosyltransferase activity"/>
    <property type="evidence" value="ECO:0007669"/>
    <property type="project" value="UniProtKB-KW"/>
</dbReference>
<accession>A0A136IXR4</accession>
<evidence type="ECO:0000256" key="13">
    <source>
        <dbReference type="ARBA" id="ARBA00023295"/>
    </source>
</evidence>
<keyword evidence="22" id="KW-0430">Lectin</keyword>
<dbReference type="PROSITE" id="PS51762">
    <property type="entry name" value="GH16_2"/>
    <property type="match status" value="1"/>
</dbReference>
<evidence type="ECO:0000256" key="20">
    <source>
        <dbReference type="SAM" id="SignalP"/>
    </source>
</evidence>
<evidence type="ECO:0000256" key="19">
    <source>
        <dbReference type="SAM" id="MobiDB-lite"/>
    </source>
</evidence>
<evidence type="ECO:0000256" key="5">
    <source>
        <dbReference type="ARBA" id="ARBA00022676"/>
    </source>
</evidence>
<dbReference type="GO" id="GO:0031505">
    <property type="term" value="P:fungal-type cell wall organization"/>
    <property type="evidence" value="ECO:0007669"/>
    <property type="project" value="TreeGrafter"/>
</dbReference>
<keyword evidence="6" id="KW-0808">Transferase</keyword>
<comment type="subcellular location">
    <subcellularLocation>
        <location evidence="2">Cell envelope</location>
    </subcellularLocation>
    <subcellularLocation>
        <location evidence="3">Membrane</location>
        <topology evidence="3">Lipid-anchor</topology>
        <topology evidence="3">GPI-anchor</topology>
    </subcellularLocation>
</comment>
<keyword evidence="13" id="KW-0326">Glycosidase</keyword>
<sequence>MHSKFISAAALLALAKLSAAQTHTDCNPMKTACKADPALGTTIDADFTKGKSPHFYEFAGTTIDYTKDGALFTIKKETDAPTVGSHKYVFFGKIDVTIRAAPGAGVVSSFVLQSDNLDEVDWEWLGGDSKQVQTNYFGKGDTTTYDRGAYHPVANPQFEDHTYTIDWTKEYIKWYIDGALVRTLLYKDAKGGTRFPQTPMQVKLGSWVAGRKNAPEGTVQWAGGYTDFSKGPFIAYYKDIKITDYSNGVKGAKEYVWAPAPNDGAYTDITVKTDGGDASSSDSTTTDKPSSTKASATATKTDSTLVSSTKSADATKTASSASTQTSASTTATGNNNALVSATPSPSGTPLPTGAGFKNSFSPIALGAALLAAIAF</sequence>
<dbReference type="Proteomes" id="UP000070501">
    <property type="component" value="Unassembled WGS sequence"/>
</dbReference>
<evidence type="ECO:0000256" key="6">
    <source>
        <dbReference type="ARBA" id="ARBA00022679"/>
    </source>
</evidence>
<evidence type="ECO:0000256" key="7">
    <source>
        <dbReference type="ARBA" id="ARBA00022729"/>
    </source>
</evidence>
<proteinExistence type="inferred from homology"/>
<dbReference type="InterPro" id="IPR013320">
    <property type="entry name" value="ConA-like_dom_sf"/>
</dbReference>
<feature type="chain" id="PRO_5007293240" description="Crh-like protein" evidence="20">
    <location>
        <begin position="21"/>
        <end position="375"/>
    </location>
</feature>
<evidence type="ECO:0000256" key="12">
    <source>
        <dbReference type="ARBA" id="ARBA00023288"/>
    </source>
</evidence>
<name>A0A136IXR4_9PEZI</name>
<dbReference type="CDD" id="cd02183">
    <property type="entry name" value="GH16_fungal_CRH1_transglycosylase"/>
    <property type="match status" value="1"/>
</dbReference>
<evidence type="ECO:0000256" key="16">
    <source>
        <dbReference type="PIRNR" id="PIRNR037299"/>
    </source>
</evidence>
<dbReference type="PIRSF" id="PIRSF037299">
    <property type="entry name" value="Glycosidase_CRH1_prd"/>
    <property type="match status" value="1"/>
</dbReference>
<feature type="disulfide bond" evidence="18">
    <location>
        <begin position="26"/>
        <end position="33"/>
    </location>
</feature>
<evidence type="ECO:0000256" key="15">
    <source>
        <dbReference type="ARBA" id="ARBA00038074"/>
    </source>
</evidence>
<feature type="region of interest" description="Disordered" evidence="19">
    <location>
        <begin position="268"/>
        <end position="350"/>
    </location>
</feature>
<evidence type="ECO:0000256" key="11">
    <source>
        <dbReference type="ARBA" id="ARBA00023180"/>
    </source>
</evidence>
<keyword evidence="7 20" id="KW-0732">Signal</keyword>
<evidence type="ECO:0000256" key="14">
    <source>
        <dbReference type="ARBA" id="ARBA00023316"/>
    </source>
</evidence>
<evidence type="ECO:0000256" key="18">
    <source>
        <dbReference type="PIRSR" id="PIRSR037299-2"/>
    </source>
</evidence>
<keyword evidence="23" id="KW-1185">Reference proteome</keyword>
<dbReference type="GO" id="GO:0005975">
    <property type="term" value="P:carbohydrate metabolic process"/>
    <property type="evidence" value="ECO:0007669"/>
    <property type="project" value="InterPro"/>
</dbReference>
<evidence type="ECO:0000313" key="22">
    <source>
        <dbReference type="EMBL" id="KXJ89755.1"/>
    </source>
</evidence>
<keyword evidence="11" id="KW-0325">Glycoprotein</keyword>
<dbReference type="EMBL" id="KQ964254">
    <property type="protein sequence ID" value="KXJ89755.1"/>
    <property type="molecule type" value="Genomic_DNA"/>
</dbReference>
<dbReference type="PANTHER" id="PTHR10963">
    <property type="entry name" value="GLYCOSYL HYDROLASE-RELATED"/>
    <property type="match status" value="1"/>
</dbReference>
<dbReference type="GO" id="GO:0009277">
    <property type="term" value="C:fungal-type cell wall"/>
    <property type="evidence" value="ECO:0007669"/>
    <property type="project" value="TreeGrafter"/>
</dbReference>
<organism evidence="22 23">
    <name type="scientific">Microdochium bolleyi</name>
    <dbReference type="NCBI Taxonomy" id="196109"/>
    <lineage>
        <taxon>Eukaryota</taxon>
        <taxon>Fungi</taxon>
        <taxon>Dikarya</taxon>
        <taxon>Ascomycota</taxon>
        <taxon>Pezizomycotina</taxon>
        <taxon>Sordariomycetes</taxon>
        <taxon>Xylariomycetidae</taxon>
        <taxon>Xylariales</taxon>
        <taxon>Microdochiaceae</taxon>
        <taxon>Microdochium</taxon>
    </lineage>
</organism>
<keyword evidence="5" id="KW-0328">Glycosyltransferase</keyword>
<feature type="compositionally biased region" description="Low complexity" evidence="19">
    <location>
        <begin position="340"/>
        <end position="350"/>
    </location>
</feature>
<feature type="signal peptide" evidence="20">
    <location>
        <begin position="1"/>
        <end position="20"/>
    </location>
</feature>
<dbReference type="InterPro" id="IPR000757">
    <property type="entry name" value="Beta-glucanase-like"/>
</dbReference>
<feature type="compositionally biased region" description="Low complexity" evidence="19">
    <location>
        <begin position="272"/>
        <end position="332"/>
    </location>
</feature>
<keyword evidence="14" id="KW-0961">Cell wall biogenesis/degradation</keyword>
<feature type="active site" description="Nucleophile" evidence="17">
    <location>
        <position position="119"/>
    </location>
</feature>
<reference evidence="23" key="1">
    <citation type="submission" date="2016-02" db="EMBL/GenBank/DDBJ databases">
        <title>Draft genome sequence of Microdochium bolleyi, a fungal endophyte of beachgrass.</title>
        <authorList>
            <consortium name="DOE Joint Genome Institute"/>
            <person name="David A.S."/>
            <person name="May G."/>
            <person name="Haridas S."/>
            <person name="Lim J."/>
            <person name="Wang M."/>
            <person name="Labutti K."/>
            <person name="Lipzen A."/>
            <person name="Barry K."/>
            <person name="Grigoriev I.V."/>
        </authorList>
    </citation>
    <scope>NUCLEOTIDE SEQUENCE [LARGE SCALE GENOMIC DNA]</scope>
    <source>
        <strain evidence="23">J235TASD1</strain>
    </source>
</reference>
<evidence type="ECO:0000256" key="10">
    <source>
        <dbReference type="ARBA" id="ARBA00023157"/>
    </source>
</evidence>
<evidence type="ECO:0000256" key="17">
    <source>
        <dbReference type="PIRSR" id="PIRSR037299-1"/>
    </source>
</evidence>
<evidence type="ECO:0000256" key="3">
    <source>
        <dbReference type="ARBA" id="ARBA00004589"/>
    </source>
</evidence>
<dbReference type="PANTHER" id="PTHR10963:SF68">
    <property type="entry name" value="GLYCOSIDASE CRH1-RELATED"/>
    <property type="match status" value="1"/>
</dbReference>
<evidence type="ECO:0000259" key="21">
    <source>
        <dbReference type="PROSITE" id="PS51762"/>
    </source>
</evidence>
<feature type="domain" description="GH16" evidence="21">
    <location>
        <begin position="36"/>
        <end position="237"/>
    </location>
</feature>
<dbReference type="AlphaFoldDB" id="A0A136IXR4"/>
<dbReference type="STRING" id="196109.A0A136IXR4"/>
<keyword evidence="9 16" id="KW-0472">Membrane</keyword>
<dbReference type="OrthoDB" id="4781at2759"/>
<keyword evidence="10 18" id="KW-1015">Disulfide bond</keyword>
<evidence type="ECO:0000256" key="4">
    <source>
        <dbReference type="ARBA" id="ARBA00022622"/>
    </source>
</evidence>
<dbReference type="GO" id="GO:0030246">
    <property type="term" value="F:carbohydrate binding"/>
    <property type="evidence" value="ECO:0007669"/>
    <property type="project" value="UniProtKB-KW"/>
</dbReference>
<dbReference type="InterPro" id="IPR050546">
    <property type="entry name" value="Glycosyl_Hydrlase_16"/>
</dbReference>
<dbReference type="Pfam" id="PF00722">
    <property type="entry name" value="Glyco_hydro_16"/>
    <property type="match status" value="1"/>
</dbReference>
<comment type="similarity">
    <text evidence="15">Belongs to the glycosyl hydrolase 16 family. CRH1 subfamily.</text>
</comment>
<gene>
    <name evidence="22" type="ORF">Micbo1qcDRAFT_196544</name>
</gene>
<feature type="active site" description="Proton donor" evidence="17">
    <location>
        <position position="123"/>
    </location>
</feature>
<keyword evidence="4" id="KW-0336">GPI-anchor</keyword>
<dbReference type="Gene3D" id="2.60.120.200">
    <property type="match status" value="1"/>
</dbReference>
<keyword evidence="8 16" id="KW-0378">Hydrolase</keyword>
<comment type="catalytic activity">
    <reaction evidence="1">
        <text>Random endo-hydrolysis of N-acetyl-beta-D-glucosaminide (1-&gt;4)-beta-linkages in chitin and chitodextrins.</text>
        <dbReference type="EC" id="3.2.1.14"/>
    </reaction>
</comment>
<evidence type="ECO:0000256" key="9">
    <source>
        <dbReference type="ARBA" id="ARBA00023136"/>
    </source>
</evidence>